<protein>
    <submittedName>
        <fullName evidence="4">Metallophosphoesterase family protein</fullName>
        <ecNumber evidence="4">3.1.-.-</ecNumber>
    </submittedName>
</protein>
<reference evidence="4 5" key="1">
    <citation type="submission" date="2023-03" db="EMBL/GenBank/DDBJ databases">
        <title>Bacillus Genome Sequencing.</title>
        <authorList>
            <person name="Dunlap C."/>
        </authorList>
    </citation>
    <scope>NUCLEOTIDE SEQUENCE [LARGE SCALE GENOMIC DNA]</scope>
    <source>
        <strain evidence="4 5">NRS-52</strain>
    </source>
</reference>
<sequence length="389" mass="44086">MLCLIKGPYLQWPTMDSMTVMWETSQPSSSRVEVLAAERIHSGYQGNYKPPEHRVLSAFENDGDSTIHQVTVRNLEPGMIYFYKIHSENAHGSIESGPYPMKTAVRKGEPFSFTVTSETGGFSGFDTSNGQINIRIFDQMHRYRPDLALFIGDIVNDGNQYEDWETYFFGPGQPFLTSTPSYSCLGNHEDGASWYDDFFAFSPPKNYYSFDYGDVHFTCLDSTDFIPKESYPHSAGPIGPGQAQVDFLIRDLESASARWKIVYFHYPPYVSGGYQVEDLRQLCPIFEQYGVDLVFNSHTIVYERSHPLREGKVDYQEGIVYIVAGGAGAMPEWLLPKREWHTSQSVAVPHLVQVVATTDHLKINAIDAEGRLFDSMMIRKGPDDTKAFY</sequence>
<accession>A0ABU6PPH7</accession>
<keyword evidence="4" id="KW-0378">Hydrolase</keyword>
<dbReference type="Gene3D" id="2.60.40.380">
    <property type="entry name" value="Purple acid phosphatase-like, N-terminal"/>
    <property type="match status" value="1"/>
</dbReference>
<dbReference type="Pfam" id="PF16656">
    <property type="entry name" value="Pur_ac_phosph_N"/>
    <property type="match status" value="1"/>
</dbReference>
<evidence type="ECO:0000313" key="4">
    <source>
        <dbReference type="EMBL" id="MED5016732.1"/>
    </source>
</evidence>
<dbReference type="EMBL" id="JARTLD010000012">
    <property type="protein sequence ID" value="MED5016732.1"/>
    <property type="molecule type" value="Genomic_DNA"/>
</dbReference>
<dbReference type="Proteomes" id="UP001343257">
    <property type="component" value="Unassembled WGS sequence"/>
</dbReference>
<evidence type="ECO:0000259" key="3">
    <source>
        <dbReference type="Pfam" id="PF16656"/>
    </source>
</evidence>
<organism evidence="4 5">
    <name type="scientific">Paenibacillus chibensis</name>
    <dbReference type="NCBI Taxonomy" id="59846"/>
    <lineage>
        <taxon>Bacteria</taxon>
        <taxon>Bacillati</taxon>
        <taxon>Bacillota</taxon>
        <taxon>Bacilli</taxon>
        <taxon>Bacillales</taxon>
        <taxon>Paenibacillaceae</taxon>
        <taxon>Paenibacillus</taxon>
    </lineage>
</organism>
<dbReference type="Gene3D" id="3.60.21.10">
    <property type="match status" value="1"/>
</dbReference>
<dbReference type="InterPro" id="IPR008963">
    <property type="entry name" value="Purple_acid_Pase-like_N"/>
</dbReference>
<feature type="domain" description="Purple acid phosphatase N-terminal" evidence="3">
    <location>
        <begin position="8"/>
        <end position="94"/>
    </location>
</feature>
<dbReference type="InterPro" id="IPR029052">
    <property type="entry name" value="Metallo-depent_PP-like"/>
</dbReference>
<dbReference type="Pfam" id="PF00149">
    <property type="entry name" value="Metallophos"/>
    <property type="match status" value="1"/>
</dbReference>
<keyword evidence="5" id="KW-1185">Reference proteome</keyword>
<dbReference type="InterPro" id="IPR015914">
    <property type="entry name" value="PAPs_N"/>
</dbReference>
<dbReference type="PANTHER" id="PTHR45867">
    <property type="entry name" value="PURPLE ACID PHOSPHATASE"/>
    <property type="match status" value="1"/>
</dbReference>
<dbReference type="GO" id="GO:0016787">
    <property type="term" value="F:hydrolase activity"/>
    <property type="evidence" value="ECO:0007669"/>
    <property type="project" value="UniProtKB-KW"/>
</dbReference>
<evidence type="ECO:0000313" key="5">
    <source>
        <dbReference type="Proteomes" id="UP001343257"/>
    </source>
</evidence>
<feature type="domain" description="Calcineurin-like phosphoesterase" evidence="2">
    <location>
        <begin position="135"/>
        <end position="301"/>
    </location>
</feature>
<dbReference type="PANTHER" id="PTHR45867:SF3">
    <property type="entry name" value="ACID PHOSPHATASE TYPE 7"/>
    <property type="match status" value="1"/>
</dbReference>
<dbReference type="InterPro" id="IPR003961">
    <property type="entry name" value="FN3_dom"/>
</dbReference>
<gene>
    <name evidence="4" type="ORF">P9847_05355</name>
</gene>
<dbReference type="SUPFAM" id="SSF56300">
    <property type="entry name" value="Metallo-dependent phosphatases"/>
    <property type="match status" value="1"/>
</dbReference>
<dbReference type="CDD" id="cd00063">
    <property type="entry name" value="FN3"/>
    <property type="match status" value="1"/>
</dbReference>
<keyword evidence="1" id="KW-0732">Signal</keyword>
<dbReference type="EC" id="3.1.-.-" evidence="4"/>
<proteinExistence type="predicted"/>
<dbReference type="RefSeq" id="WP_328276001.1">
    <property type="nucleotide sequence ID" value="NZ_JARTLD010000012.1"/>
</dbReference>
<comment type="caution">
    <text evidence="4">The sequence shown here is derived from an EMBL/GenBank/DDBJ whole genome shotgun (WGS) entry which is preliminary data.</text>
</comment>
<dbReference type="InterPro" id="IPR004843">
    <property type="entry name" value="Calcineurin-like_PHP"/>
</dbReference>
<evidence type="ECO:0000259" key="2">
    <source>
        <dbReference type="Pfam" id="PF00149"/>
    </source>
</evidence>
<name>A0ABU6PPH7_9BACL</name>
<dbReference type="SUPFAM" id="SSF49363">
    <property type="entry name" value="Purple acid phosphatase, N-terminal domain"/>
    <property type="match status" value="1"/>
</dbReference>
<evidence type="ECO:0000256" key="1">
    <source>
        <dbReference type="ARBA" id="ARBA00022729"/>
    </source>
</evidence>